<name>A0A1H4QJT2_9BACT</name>
<organism evidence="1 2">
    <name type="scientific">Terriglobus roseus</name>
    <dbReference type="NCBI Taxonomy" id="392734"/>
    <lineage>
        <taxon>Bacteria</taxon>
        <taxon>Pseudomonadati</taxon>
        <taxon>Acidobacteriota</taxon>
        <taxon>Terriglobia</taxon>
        <taxon>Terriglobales</taxon>
        <taxon>Acidobacteriaceae</taxon>
        <taxon>Terriglobus</taxon>
    </lineage>
</organism>
<dbReference type="Proteomes" id="UP000182409">
    <property type="component" value="Unassembled WGS sequence"/>
</dbReference>
<reference evidence="1 2" key="1">
    <citation type="submission" date="2016-10" db="EMBL/GenBank/DDBJ databases">
        <authorList>
            <person name="de Groot N.N."/>
        </authorList>
    </citation>
    <scope>NUCLEOTIDE SEQUENCE [LARGE SCALE GENOMIC DNA]</scope>
    <source>
        <strain evidence="1 2">AB35.6</strain>
    </source>
</reference>
<proteinExistence type="predicted"/>
<dbReference type="EMBL" id="FNSD01000001">
    <property type="protein sequence ID" value="SEC19819.1"/>
    <property type="molecule type" value="Genomic_DNA"/>
</dbReference>
<dbReference type="AlphaFoldDB" id="A0A1H4QJT2"/>
<sequence length="41" mass="4616">MRKQTLRFVADDGLLGLSGNFKQYRFICMPRTCSMSQSTAG</sequence>
<accession>A0A1H4QJT2</accession>
<gene>
    <name evidence="1" type="ORF">SAMN05443244_2891</name>
</gene>
<evidence type="ECO:0000313" key="2">
    <source>
        <dbReference type="Proteomes" id="UP000182409"/>
    </source>
</evidence>
<evidence type="ECO:0000313" key="1">
    <source>
        <dbReference type="EMBL" id="SEC19819.1"/>
    </source>
</evidence>
<protein>
    <submittedName>
        <fullName evidence="1">Uncharacterized protein</fullName>
    </submittedName>
</protein>